<name>A0A517PNT1_9PLAN</name>
<reference evidence="2 3" key="1">
    <citation type="submission" date="2019-02" db="EMBL/GenBank/DDBJ databases">
        <title>Deep-cultivation of Planctomycetes and their phenomic and genomic characterization uncovers novel biology.</title>
        <authorList>
            <person name="Wiegand S."/>
            <person name="Jogler M."/>
            <person name="Boedeker C."/>
            <person name="Pinto D."/>
            <person name="Vollmers J."/>
            <person name="Rivas-Marin E."/>
            <person name="Kohn T."/>
            <person name="Peeters S.H."/>
            <person name="Heuer A."/>
            <person name="Rast P."/>
            <person name="Oberbeckmann S."/>
            <person name="Bunk B."/>
            <person name="Jeske O."/>
            <person name="Meyerdierks A."/>
            <person name="Storesund J.E."/>
            <person name="Kallscheuer N."/>
            <person name="Luecker S."/>
            <person name="Lage O.M."/>
            <person name="Pohl T."/>
            <person name="Merkel B.J."/>
            <person name="Hornburger P."/>
            <person name="Mueller R.-W."/>
            <person name="Bruemmer F."/>
            <person name="Labrenz M."/>
            <person name="Spormann A.M."/>
            <person name="Op den Camp H."/>
            <person name="Overmann J."/>
            <person name="Amann R."/>
            <person name="Jetten M.S.M."/>
            <person name="Mascher T."/>
            <person name="Medema M.H."/>
            <person name="Devos D.P."/>
            <person name="Kaster A.-K."/>
            <person name="Ovreas L."/>
            <person name="Rohde M."/>
            <person name="Galperin M.Y."/>
            <person name="Jogler C."/>
        </authorList>
    </citation>
    <scope>NUCLEOTIDE SEQUENCE [LARGE SCALE GENOMIC DNA]</scope>
    <source>
        <strain evidence="2 3">HG66A1</strain>
    </source>
</reference>
<organism evidence="2 3">
    <name type="scientific">Gimesia chilikensis</name>
    <dbReference type="NCBI Taxonomy" id="2605989"/>
    <lineage>
        <taxon>Bacteria</taxon>
        <taxon>Pseudomonadati</taxon>
        <taxon>Planctomycetota</taxon>
        <taxon>Planctomycetia</taxon>
        <taxon>Planctomycetales</taxon>
        <taxon>Planctomycetaceae</taxon>
        <taxon>Gimesia</taxon>
    </lineage>
</organism>
<dbReference type="EMBL" id="CP036266">
    <property type="protein sequence ID" value="QDT21035.1"/>
    <property type="molecule type" value="Genomic_DNA"/>
</dbReference>
<gene>
    <name evidence="2" type="ORF">HG66A1_28280</name>
</gene>
<evidence type="ECO:0000313" key="2">
    <source>
        <dbReference type="EMBL" id="QDT21035.1"/>
    </source>
</evidence>
<evidence type="ECO:0000256" key="1">
    <source>
        <dbReference type="SAM" id="Coils"/>
    </source>
</evidence>
<sequence>MFDHPQDPVHLLDSLIAFVDEWQGIRPWYGVSEEKLQAVTLPQPLARLYGALGNMPGADGRPFPFWHQDYLLPFELTRNEQGRLLFALENQGCWSALTEPTGDDPPVWIIAEPDEPVLEHPSLANFLVTLCLQELTLGAPCLYSQDGIKTTLEQAGFRVNPLWLNGLYPCLDQLLETQFYLVDHHALVYQDNWIGFSSSEAAEPFATLLTEANRMHPPQTGNLAEYLAQPNANPIVKRIHFERLAREFQQQADSLQAKADECRLAAEQALQQGSTTQPDTETDT</sequence>
<keyword evidence="3" id="KW-1185">Reference proteome</keyword>
<dbReference type="RefSeq" id="WP_145184705.1">
    <property type="nucleotide sequence ID" value="NZ_CP036266.1"/>
</dbReference>
<dbReference type="Proteomes" id="UP000320421">
    <property type="component" value="Chromosome"/>
</dbReference>
<proteinExistence type="predicted"/>
<dbReference type="AlphaFoldDB" id="A0A517PNT1"/>
<accession>A0A517PNT1</accession>
<dbReference type="OrthoDB" id="281073at2"/>
<protein>
    <submittedName>
        <fullName evidence="2">Uncharacterized protein</fullName>
    </submittedName>
</protein>
<keyword evidence="1" id="KW-0175">Coiled coil</keyword>
<feature type="coiled-coil region" evidence="1">
    <location>
        <begin position="245"/>
        <end position="272"/>
    </location>
</feature>
<evidence type="ECO:0000313" key="3">
    <source>
        <dbReference type="Proteomes" id="UP000320421"/>
    </source>
</evidence>